<dbReference type="InterPro" id="IPR000801">
    <property type="entry name" value="Esterase-like"/>
</dbReference>
<dbReference type="Proteomes" id="UP001232755">
    <property type="component" value="Unassembled WGS sequence"/>
</dbReference>
<proteinExistence type="predicted"/>
<feature type="chain" id="PRO_5045212334" evidence="1">
    <location>
        <begin position="34"/>
        <end position="354"/>
    </location>
</feature>
<evidence type="ECO:0000313" key="2">
    <source>
        <dbReference type="EMBL" id="MDQ0748557.1"/>
    </source>
</evidence>
<dbReference type="GO" id="GO:0016787">
    <property type="term" value="F:hydrolase activity"/>
    <property type="evidence" value="ECO:0007669"/>
    <property type="project" value="UniProtKB-KW"/>
</dbReference>
<dbReference type="InterPro" id="IPR029058">
    <property type="entry name" value="AB_hydrolase_fold"/>
</dbReference>
<sequence>MLRAVWAYFQKYLRLNVVCLGLVAALVSTEAHAAEQSPEDVPGPHGAEARVIAVKTIDDRTRDLTVSSPAMGRSIPVRVILPASWSKRPEATFPVLYMLHGGADDYTGWTRETDVEELSQHSDVLIVMPDAGLDGYYSDWFAGPARWETFHTAELVRLMEKEYRAGPSRAVVGLSMGGFGALNYAAHHPGLFRYAAAMSSYVDLNDPIVRMVIGLSSQAVGVDIKQVWGDPVENADVWQFHNPAAMPRSFRGTHVHLSVGNSMPGPMDMGRDPYVILVSMLGEAALPEQIRKFASALRAEGVRVTTHQYEPGTHSWPYWRQELHRIWPTVMRSLGLPASGSRDGRQASLRARIR</sequence>
<evidence type="ECO:0000256" key="1">
    <source>
        <dbReference type="SAM" id="SignalP"/>
    </source>
</evidence>
<keyword evidence="1" id="KW-0732">Signal</keyword>
<keyword evidence="2" id="KW-0378">Hydrolase</keyword>
<dbReference type="SUPFAM" id="SSF53474">
    <property type="entry name" value="alpha/beta-Hydrolases"/>
    <property type="match status" value="1"/>
</dbReference>
<dbReference type="EMBL" id="JAUSYP010000001">
    <property type="protein sequence ID" value="MDQ0748557.1"/>
    <property type="molecule type" value="Genomic_DNA"/>
</dbReference>
<accession>A0ABU0QQ80</accession>
<feature type="signal peptide" evidence="1">
    <location>
        <begin position="1"/>
        <end position="33"/>
    </location>
</feature>
<dbReference type="RefSeq" id="WP_307175262.1">
    <property type="nucleotide sequence ID" value="NZ_JAUSYP010000001.1"/>
</dbReference>
<dbReference type="PANTHER" id="PTHR48098:SF1">
    <property type="entry name" value="DIACYLGLYCEROL ACYLTRANSFERASE_MYCOLYLTRANSFERASE AG85A"/>
    <property type="match status" value="1"/>
</dbReference>
<keyword evidence="3" id="KW-1185">Reference proteome</keyword>
<reference evidence="2 3" key="1">
    <citation type="submission" date="2023-07" db="EMBL/GenBank/DDBJ databases">
        <title>Comparative genomics of wheat-associated soil bacteria to identify genetic determinants of phenazine resistance.</title>
        <authorList>
            <person name="Mouncey N."/>
        </authorList>
    </citation>
    <scope>NUCLEOTIDE SEQUENCE [LARGE SCALE GENOMIC DNA]</scope>
    <source>
        <strain evidence="2 3">B3I12</strain>
    </source>
</reference>
<gene>
    <name evidence="2" type="ORF">QF034_002788</name>
</gene>
<dbReference type="PANTHER" id="PTHR48098">
    <property type="entry name" value="ENTEROCHELIN ESTERASE-RELATED"/>
    <property type="match status" value="1"/>
</dbReference>
<name>A0ABU0QQ80_9ACTN</name>
<evidence type="ECO:0000313" key="3">
    <source>
        <dbReference type="Proteomes" id="UP001232755"/>
    </source>
</evidence>
<dbReference type="InterPro" id="IPR050583">
    <property type="entry name" value="Mycobacterial_A85_antigen"/>
</dbReference>
<comment type="caution">
    <text evidence="2">The sequence shown here is derived from an EMBL/GenBank/DDBJ whole genome shotgun (WGS) entry which is preliminary data.</text>
</comment>
<dbReference type="Pfam" id="PF00756">
    <property type="entry name" value="Esterase"/>
    <property type="match status" value="1"/>
</dbReference>
<dbReference type="Gene3D" id="3.40.50.1820">
    <property type="entry name" value="alpha/beta hydrolase"/>
    <property type="match status" value="1"/>
</dbReference>
<organism evidence="2 3">
    <name type="scientific">Streptomyces africanus</name>
    <dbReference type="NCBI Taxonomy" id="231024"/>
    <lineage>
        <taxon>Bacteria</taxon>
        <taxon>Bacillati</taxon>
        <taxon>Actinomycetota</taxon>
        <taxon>Actinomycetes</taxon>
        <taxon>Kitasatosporales</taxon>
        <taxon>Streptomycetaceae</taxon>
        <taxon>Streptomyces</taxon>
    </lineage>
</organism>
<protein>
    <submittedName>
        <fullName evidence="2">S-formylglutathione hydrolase FrmB</fullName>
    </submittedName>
</protein>